<dbReference type="PROSITE" id="PS51257">
    <property type="entry name" value="PROKAR_LIPOPROTEIN"/>
    <property type="match status" value="1"/>
</dbReference>
<organism evidence="1 2">
    <name type="scientific">Dyadobacter pollutisoli</name>
    <dbReference type="NCBI Taxonomy" id="2910158"/>
    <lineage>
        <taxon>Bacteria</taxon>
        <taxon>Pseudomonadati</taxon>
        <taxon>Bacteroidota</taxon>
        <taxon>Cytophagia</taxon>
        <taxon>Cytophagales</taxon>
        <taxon>Spirosomataceae</taxon>
        <taxon>Dyadobacter</taxon>
    </lineage>
</organism>
<keyword evidence="2" id="KW-1185">Reference proteome</keyword>
<protein>
    <recommendedName>
        <fullName evidence="3">Lipocalin-like domain-containing protein</fullName>
    </recommendedName>
</protein>
<name>A0A9E8SME3_9BACT</name>
<dbReference type="Proteomes" id="UP001164653">
    <property type="component" value="Chromosome"/>
</dbReference>
<sequence>MKRLLYIPLFLIVLLSCKKDSMDGVMSYVDFKTIQGPWRLIEIERTSLDNKNVWESVASAQSDTLTFREDGVILNTDGTPACCPPKSLIINGQLLDIKPQAALPANPICALVNCVYCPTWEISLSDDQLIVSSCNSQKRKYVR</sequence>
<dbReference type="AlphaFoldDB" id="A0A9E8SME3"/>
<evidence type="ECO:0000313" key="1">
    <source>
        <dbReference type="EMBL" id="WAC09692.1"/>
    </source>
</evidence>
<accession>A0A9E8SME3</accession>
<evidence type="ECO:0000313" key="2">
    <source>
        <dbReference type="Proteomes" id="UP001164653"/>
    </source>
</evidence>
<evidence type="ECO:0008006" key="3">
    <source>
        <dbReference type="Google" id="ProtNLM"/>
    </source>
</evidence>
<reference evidence="1" key="1">
    <citation type="submission" date="2022-11" db="EMBL/GenBank/DDBJ databases">
        <title>Dyadobacter pollutisoli sp. nov., isolated from plastic dumped soil.</title>
        <authorList>
            <person name="Kim J.M."/>
            <person name="Kim K.R."/>
            <person name="Lee J.K."/>
            <person name="Hao L."/>
            <person name="Jeon C.O."/>
        </authorList>
    </citation>
    <scope>NUCLEOTIDE SEQUENCE</scope>
    <source>
        <strain evidence="1">U1</strain>
    </source>
</reference>
<dbReference type="EMBL" id="CP112998">
    <property type="protein sequence ID" value="WAC09692.1"/>
    <property type="molecule type" value="Genomic_DNA"/>
</dbReference>
<gene>
    <name evidence="1" type="ORF">ON006_18235</name>
</gene>
<proteinExistence type="predicted"/>
<dbReference type="KEGG" id="dpf:ON006_18235"/>
<dbReference type="RefSeq" id="WP_244820806.1">
    <property type="nucleotide sequence ID" value="NZ_CP112998.1"/>
</dbReference>